<dbReference type="Pfam" id="PF22685">
    <property type="entry name" value="Gal80p_C-like"/>
    <property type="match status" value="1"/>
</dbReference>
<dbReference type="Proteomes" id="UP000029413">
    <property type="component" value="Chromosome 3"/>
</dbReference>
<dbReference type="GO" id="GO:0000166">
    <property type="term" value="F:nucleotide binding"/>
    <property type="evidence" value="ECO:0007669"/>
    <property type="project" value="InterPro"/>
</dbReference>
<keyword evidence="1" id="KW-0560">Oxidoreductase</keyword>
<dbReference type="InterPro" id="IPR055080">
    <property type="entry name" value="Gal80p-like_C"/>
</dbReference>
<dbReference type="AlphaFoldDB" id="A0AAN0RNK1"/>
<feature type="domain" description="Gfo/Idh/MocA-like oxidoreductase N-terminal" evidence="2">
    <location>
        <begin position="6"/>
        <end position="128"/>
    </location>
</feature>
<dbReference type="EMBL" id="CP007782">
    <property type="protein sequence ID" value="AIO31007.1"/>
    <property type="molecule type" value="Genomic_DNA"/>
</dbReference>
<dbReference type="PANTHER" id="PTHR43818">
    <property type="entry name" value="BCDNA.GH03377"/>
    <property type="match status" value="1"/>
</dbReference>
<proteinExistence type="predicted"/>
<keyword evidence="5" id="KW-1185">Reference proteome</keyword>
<dbReference type="Gene3D" id="3.30.360.10">
    <property type="entry name" value="Dihydrodipicolinate Reductase, domain 2"/>
    <property type="match status" value="1"/>
</dbReference>
<evidence type="ECO:0000313" key="5">
    <source>
        <dbReference type="Proteomes" id="UP000029413"/>
    </source>
</evidence>
<dbReference type="InterPro" id="IPR000683">
    <property type="entry name" value="Gfo/Idh/MocA-like_OxRdtase_N"/>
</dbReference>
<accession>A0AAN0RNK1</accession>
<evidence type="ECO:0000256" key="1">
    <source>
        <dbReference type="ARBA" id="ARBA00023002"/>
    </source>
</evidence>
<feature type="domain" description="Gal80p-like C-terminal" evidence="3">
    <location>
        <begin position="135"/>
        <end position="274"/>
    </location>
</feature>
<evidence type="ECO:0000313" key="4">
    <source>
        <dbReference type="EMBL" id="AIO31007.1"/>
    </source>
</evidence>
<reference evidence="4 5" key="1">
    <citation type="submission" date="2014-05" db="EMBL/GenBank/DDBJ databases">
        <authorList>
            <person name="Bishop-Lilly K.A."/>
            <person name="Broomall S.M."/>
            <person name="Chain P.S."/>
            <person name="Chertkov O."/>
            <person name="Coyne S.R."/>
            <person name="Daligault H.E."/>
            <person name="Davenport K.W."/>
            <person name="Erkkila T."/>
            <person name="Frey K.G."/>
            <person name="Gibbons H.S."/>
            <person name="Gu W."/>
            <person name="Jaissle J."/>
            <person name="Johnson S.L."/>
            <person name="Koroleva G.I."/>
            <person name="Ladner J.T."/>
            <person name="Lo C.-C."/>
            <person name="Minogue T.D."/>
            <person name="Munk C."/>
            <person name="Palacios G.F."/>
            <person name="Redden C.L."/>
            <person name="Rosenzweig C.N."/>
            <person name="Scholz M.B."/>
            <person name="Teshima H."/>
            <person name="Xu Y."/>
        </authorList>
    </citation>
    <scope>NUCLEOTIDE SEQUENCE [LARGE SCALE GENOMIC DNA]</scope>
    <source>
        <strain evidence="4 5">DDS 22E-1</strain>
    </source>
</reference>
<sequence>MSKRYRVGIVGVSTDRGWGTTAHLPALRALSDAFEVAGVANTSLASAEAAASAFDIPRAFESVAAMVDSPDIDVVSVAVKVPHHKEVVAAALKAGKHVYCEWPLGNGLAEAIEMAELARQSKGRAVVGTQAVASPEVAFVRKLVADGVVGEVMSSTYLGCGFTWGDEVTRGDSYAMDSRNGATMLSIIGGHALAAVQSVIGSVDEVSSVVSQRRKTVRIVETGESIPMRTHDHVMLNAVLASGAPLSLELRGGLVRGERLLWEIIGTSGDLRITAPNAFAPVINIAPLRVEAGRKGEEGYREVEVPKSYYYGFEDTTPARNVAAVYRQMADDLANGTRTAPDFDDAVALHRVIDAIERANLSGTRTRVA</sequence>
<dbReference type="KEGG" id="bcen:DM39_6325"/>
<gene>
    <name evidence="4" type="ORF">DM39_6325</name>
</gene>
<dbReference type="Gene3D" id="3.40.50.720">
    <property type="entry name" value="NAD(P)-binding Rossmann-like Domain"/>
    <property type="match status" value="1"/>
</dbReference>
<evidence type="ECO:0000259" key="2">
    <source>
        <dbReference type="Pfam" id="PF01408"/>
    </source>
</evidence>
<evidence type="ECO:0000259" key="3">
    <source>
        <dbReference type="Pfam" id="PF22685"/>
    </source>
</evidence>
<name>A0AAN0RNK1_9BURK</name>
<dbReference type="Pfam" id="PF01408">
    <property type="entry name" value="GFO_IDH_MocA"/>
    <property type="match status" value="1"/>
</dbReference>
<dbReference type="PANTHER" id="PTHR43818:SF11">
    <property type="entry name" value="BCDNA.GH03377"/>
    <property type="match status" value="1"/>
</dbReference>
<protein>
    <submittedName>
        <fullName evidence="4">Oxidoreductase, NAD-binding Rossmann fold family protein</fullName>
    </submittedName>
</protein>
<dbReference type="SUPFAM" id="SSF51735">
    <property type="entry name" value="NAD(P)-binding Rossmann-fold domains"/>
    <property type="match status" value="1"/>
</dbReference>
<dbReference type="InterPro" id="IPR036291">
    <property type="entry name" value="NAD(P)-bd_dom_sf"/>
</dbReference>
<dbReference type="SUPFAM" id="SSF55347">
    <property type="entry name" value="Glyceraldehyde-3-phosphate dehydrogenase-like, C-terminal domain"/>
    <property type="match status" value="1"/>
</dbReference>
<organism evidence="4 5">
    <name type="scientific">Burkholderia cenocepacia</name>
    <dbReference type="NCBI Taxonomy" id="95486"/>
    <lineage>
        <taxon>Bacteria</taxon>
        <taxon>Pseudomonadati</taxon>
        <taxon>Pseudomonadota</taxon>
        <taxon>Betaproteobacteria</taxon>
        <taxon>Burkholderiales</taxon>
        <taxon>Burkholderiaceae</taxon>
        <taxon>Burkholderia</taxon>
        <taxon>Burkholderia cepacia complex</taxon>
    </lineage>
</organism>
<dbReference type="InterPro" id="IPR050463">
    <property type="entry name" value="Gfo/Idh/MocA_oxidrdct_glycsds"/>
</dbReference>
<dbReference type="GO" id="GO:0016491">
    <property type="term" value="F:oxidoreductase activity"/>
    <property type="evidence" value="ECO:0007669"/>
    <property type="project" value="UniProtKB-KW"/>
</dbReference>